<dbReference type="InterPro" id="IPR029024">
    <property type="entry name" value="TerB-like"/>
</dbReference>
<evidence type="ECO:0000313" key="1">
    <source>
        <dbReference type="EMBL" id="OGH04831.1"/>
    </source>
</evidence>
<dbReference type="Proteomes" id="UP000177583">
    <property type="component" value="Unassembled WGS sequence"/>
</dbReference>
<proteinExistence type="predicted"/>
<protein>
    <recommendedName>
        <fullName evidence="3">Co-chaperone DjlA N-terminal domain-containing protein</fullName>
    </recommendedName>
</protein>
<comment type="caution">
    <text evidence="1">The sequence shown here is derived from an EMBL/GenBank/DDBJ whole genome shotgun (WGS) entry which is preliminary data.</text>
</comment>
<sequence>MKKSLPITENFDGVSYLQTLIAVAMSEGGMKPEEINYIELQAKLLNLDLDHMLDRPQLDLKKIAPRLSGKTKRVIIRDCITLAHMDRDYAASERLRILGVANDLGLGSKVVEQMEEWLKQYWSLLDQGERLLNGLEP</sequence>
<evidence type="ECO:0008006" key="3">
    <source>
        <dbReference type="Google" id="ProtNLM"/>
    </source>
</evidence>
<accession>A0A1F6H380</accession>
<gene>
    <name evidence="1" type="ORF">A2557_07545</name>
</gene>
<name>A0A1F6H380_9PROT</name>
<reference evidence="1 2" key="1">
    <citation type="journal article" date="2016" name="Nat. Commun.">
        <title>Thousands of microbial genomes shed light on interconnected biogeochemical processes in an aquifer system.</title>
        <authorList>
            <person name="Anantharaman K."/>
            <person name="Brown C.T."/>
            <person name="Hug L.A."/>
            <person name="Sharon I."/>
            <person name="Castelle C.J."/>
            <person name="Probst A.J."/>
            <person name="Thomas B.C."/>
            <person name="Singh A."/>
            <person name="Wilkins M.J."/>
            <person name="Karaoz U."/>
            <person name="Brodie E.L."/>
            <person name="Williams K.H."/>
            <person name="Hubbard S.S."/>
            <person name="Banfield J.F."/>
        </authorList>
    </citation>
    <scope>NUCLEOTIDE SEQUENCE [LARGE SCALE GENOMIC DNA]</scope>
</reference>
<dbReference type="SUPFAM" id="SSF158682">
    <property type="entry name" value="TerB-like"/>
    <property type="match status" value="1"/>
</dbReference>
<evidence type="ECO:0000313" key="2">
    <source>
        <dbReference type="Proteomes" id="UP000177583"/>
    </source>
</evidence>
<dbReference type="Gene3D" id="1.10.3680.10">
    <property type="entry name" value="TerB-like"/>
    <property type="match status" value="1"/>
</dbReference>
<organism evidence="1 2">
    <name type="scientific">Candidatus Lambdaproteobacteria bacterium RIFOXYD2_FULL_56_26</name>
    <dbReference type="NCBI Taxonomy" id="1817773"/>
    <lineage>
        <taxon>Bacteria</taxon>
        <taxon>Pseudomonadati</taxon>
        <taxon>Pseudomonadota</taxon>
        <taxon>Candidatus Lambdaproteobacteria</taxon>
    </lineage>
</organism>
<dbReference type="AlphaFoldDB" id="A0A1F6H380"/>
<dbReference type="EMBL" id="MFNF01000001">
    <property type="protein sequence ID" value="OGH04831.1"/>
    <property type="molecule type" value="Genomic_DNA"/>
</dbReference>